<evidence type="ECO:0000313" key="2">
    <source>
        <dbReference type="EMBL" id="OFI48196.1"/>
    </source>
</evidence>
<proteinExistence type="predicted"/>
<keyword evidence="1" id="KW-0812">Transmembrane</keyword>
<organism evidence="2 3">
    <name type="scientific">Floricoccus tropicus</name>
    <dbReference type="NCBI Taxonomy" id="1859473"/>
    <lineage>
        <taxon>Bacteria</taxon>
        <taxon>Bacillati</taxon>
        <taxon>Bacillota</taxon>
        <taxon>Bacilli</taxon>
        <taxon>Lactobacillales</taxon>
        <taxon>Streptococcaceae</taxon>
        <taxon>Floricoccus</taxon>
    </lineage>
</organism>
<keyword evidence="3" id="KW-1185">Reference proteome</keyword>
<gene>
    <name evidence="2" type="ORF">BG261_07900</name>
</gene>
<protein>
    <submittedName>
        <fullName evidence="2">Uncharacterized protein</fullName>
    </submittedName>
</protein>
<reference evidence="3" key="1">
    <citation type="submission" date="2016-09" db="EMBL/GenBank/DDBJ databases">
        <title>Draft genome sequence of a novel species of the family Streptococcaceae isolated from flowers.</title>
        <authorList>
            <person name="Chuah L.-O."/>
            <person name="Yap K.-P."/>
            <person name="Thong K.L."/>
            <person name="Liong M.T."/>
            <person name="Ahmad R."/>
            <person name="Rusul G."/>
        </authorList>
    </citation>
    <scope>NUCLEOTIDE SEQUENCE [LARGE SCALE GENOMIC DNA]</scope>
    <source>
        <strain evidence="3">DF1</strain>
    </source>
</reference>
<comment type="caution">
    <text evidence="2">The sequence shown here is derived from an EMBL/GenBank/DDBJ whole genome shotgun (WGS) entry which is preliminary data.</text>
</comment>
<accession>A0A1E8GJS2</accession>
<sequence>MKENIMDLFNNRIVLIIIGFGILYLQKYFGKKDYKILGAILPLIFLIISILFILNGQIKTLWDVFMIFLSIFMALGSWLVGYESGKEKQAKELEKMKAKDYINK</sequence>
<evidence type="ECO:0000256" key="1">
    <source>
        <dbReference type="SAM" id="Phobius"/>
    </source>
</evidence>
<feature type="transmembrane region" description="Helical" evidence="1">
    <location>
        <begin position="36"/>
        <end position="54"/>
    </location>
</feature>
<feature type="transmembrane region" description="Helical" evidence="1">
    <location>
        <begin position="12"/>
        <end position="29"/>
    </location>
</feature>
<dbReference type="RefSeq" id="WP_070793205.1">
    <property type="nucleotide sequence ID" value="NZ_MKIR01000026.1"/>
</dbReference>
<feature type="transmembrane region" description="Helical" evidence="1">
    <location>
        <begin position="60"/>
        <end position="81"/>
    </location>
</feature>
<dbReference type="EMBL" id="MKIR01000026">
    <property type="protein sequence ID" value="OFI48196.1"/>
    <property type="molecule type" value="Genomic_DNA"/>
</dbReference>
<keyword evidence="1" id="KW-0472">Membrane</keyword>
<dbReference type="Proteomes" id="UP000178622">
    <property type="component" value="Unassembled WGS sequence"/>
</dbReference>
<dbReference type="STRING" id="1859473.BG261_07900"/>
<keyword evidence="1" id="KW-1133">Transmembrane helix</keyword>
<dbReference type="AlphaFoldDB" id="A0A1E8GJS2"/>
<evidence type="ECO:0000313" key="3">
    <source>
        <dbReference type="Proteomes" id="UP000178622"/>
    </source>
</evidence>
<name>A0A1E8GJS2_9LACT</name>